<dbReference type="InterPro" id="IPR015915">
    <property type="entry name" value="Kelch-typ_b-propeller"/>
</dbReference>
<evidence type="ECO:0000313" key="3">
    <source>
        <dbReference type="Proteomes" id="UP001172457"/>
    </source>
</evidence>
<protein>
    <recommendedName>
        <fullName evidence="1">F-box associated beta-propeller type 3 domain-containing protein</fullName>
    </recommendedName>
</protein>
<evidence type="ECO:0000313" key="2">
    <source>
        <dbReference type="EMBL" id="KAJ9553334.1"/>
    </source>
</evidence>
<dbReference type="InterPro" id="IPR017451">
    <property type="entry name" value="F-box-assoc_interact_dom"/>
</dbReference>
<dbReference type="InterPro" id="IPR013187">
    <property type="entry name" value="F-box-assoc_dom_typ3"/>
</dbReference>
<dbReference type="AlphaFoldDB" id="A0AA38T2T4"/>
<accession>A0AA38T2T4</accession>
<sequence length="375" mass="43404">MDSKLPHEMTLEILSRTTLKTFDTIVSTNKEFSKLKYDPYFLDLYKQRNNVVSGFLVQYCDRGLSYFKEFAPSQESTDLDLGFLPRDARILATSEQGIMVFETPHRKRHRLVLYHICKPATKQVAALPNPKTRYLTEKVAIVVVGSNPLRYKILRLSQRPNTCYTTYCCEIFDSATFAWKTLDDVMLPYCVFFTTSQPINIGGSIYMPLTNNDVLKFDIYSDKWTMFPLRVPSNPDHPFHDLKIVKFEGKLALAYKPQNGRWEIWVGAMNEAWERKYVFEEKEDTKGISFGLDSFYDSDTGVVVDYNTFVFYKFKKGDSMSKIRLSGYVRDNYVFGFRSDFEPVDLRWFWVVDGGGGGDNGRGGWRWRSTVEVGG</sequence>
<name>A0AA38T2T4_9ASTR</name>
<gene>
    <name evidence="2" type="ORF">OSB04_017379</name>
</gene>
<keyword evidence="3" id="KW-1185">Reference proteome</keyword>
<dbReference type="PANTHER" id="PTHR31672">
    <property type="entry name" value="BNACNNG10540D PROTEIN"/>
    <property type="match status" value="1"/>
</dbReference>
<dbReference type="SUPFAM" id="SSF117281">
    <property type="entry name" value="Kelch motif"/>
    <property type="match status" value="1"/>
</dbReference>
<comment type="caution">
    <text evidence="2">The sequence shown here is derived from an EMBL/GenBank/DDBJ whole genome shotgun (WGS) entry which is preliminary data.</text>
</comment>
<dbReference type="Pfam" id="PF08268">
    <property type="entry name" value="FBA_3"/>
    <property type="match status" value="1"/>
</dbReference>
<organism evidence="2 3">
    <name type="scientific">Centaurea solstitialis</name>
    <name type="common">yellow star-thistle</name>
    <dbReference type="NCBI Taxonomy" id="347529"/>
    <lineage>
        <taxon>Eukaryota</taxon>
        <taxon>Viridiplantae</taxon>
        <taxon>Streptophyta</taxon>
        <taxon>Embryophyta</taxon>
        <taxon>Tracheophyta</taxon>
        <taxon>Spermatophyta</taxon>
        <taxon>Magnoliopsida</taxon>
        <taxon>eudicotyledons</taxon>
        <taxon>Gunneridae</taxon>
        <taxon>Pentapetalae</taxon>
        <taxon>asterids</taxon>
        <taxon>campanulids</taxon>
        <taxon>Asterales</taxon>
        <taxon>Asteraceae</taxon>
        <taxon>Carduoideae</taxon>
        <taxon>Cardueae</taxon>
        <taxon>Centaureinae</taxon>
        <taxon>Centaurea</taxon>
    </lineage>
</organism>
<dbReference type="NCBIfam" id="TIGR01640">
    <property type="entry name" value="F_box_assoc_1"/>
    <property type="match status" value="1"/>
</dbReference>
<dbReference type="InterPro" id="IPR050796">
    <property type="entry name" value="SCF_F-box_component"/>
</dbReference>
<dbReference type="Proteomes" id="UP001172457">
    <property type="component" value="Chromosome 4"/>
</dbReference>
<dbReference type="EMBL" id="JARYMX010000004">
    <property type="protein sequence ID" value="KAJ9553334.1"/>
    <property type="molecule type" value="Genomic_DNA"/>
</dbReference>
<proteinExistence type="predicted"/>
<evidence type="ECO:0000259" key="1">
    <source>
        <dbReference type="Pfam" id="PF08268"/>
    </source>
</evidence>
<reference evidence="2" key="1">
    <citation type="submission" date="2023-03" db="EMBL/GenBank/DDBJ databases">
        <title>Chromosome-scale reference genome and RAD-based genetic map of yellow starthistle (Centaurea solstitialis) reveal putative structural variation and QTLs associated with invader traits.</title>
        <authorList>
            <person name="Reatini B."/>
            <person name="Cang F.A."/>
            <person name="Jiang Q."/>
            <person name="Mckibben M.T.W."/>
            <person name="Barker M.S."/>
            <person name="Rieseberg L.H."/>
            <person name="Dlugosch K.M."/>
        </authorList>
    </citation>
    <scope>NUCLEOTIDE SEQUENCE</scope>
    <source>
        <strain evidence="2">CAN-66</strain>
        <tissue evidence="2">Leaf</tissue>
    </source>
</reference>
<feature type="domain" description="F-box associated beta-propeller type 3" evidence="1">
    <location>
        <begin position="92"/>
        <end position="281"/>
    </location>
</feature>